<gene>
    <name evidence="1" type="ORF">COW86_03655</name>
</gene>
<name>A0A2H0CZV7_9BACT</name>
<sequence length="77" mass="8766">MTKDWPEKLQKFQATRKAKAAWYKKTASEILQENKITVCYKCDCHGWGKVTGHSRAHAHVKARKICLASSQEDVSFG</sequence>
<protein>
    <submittedName>
        <fullName evidence="1">Uncharacterized protein</fullName>
    </submittedName>
</protein>
<evidence type="ECO:0000313" key="2">
    <source>
        <dbReference type="Proteomes" id="UP000230159"/>
    </source>
</evidence>
<dbReference type="Proteomes" id="UP000230159">
    <property type="component" value="Unassembled WGS sequence"/>
</dbReference>
<comment type="caution">
    <text evidence="1">The sequence shown here is derived from an EMBL/GenBank/DDBJ whole genome shotgun (WGS) entry which is preliminary data.</text>
</comment>
<dbReference type="EMBL" id="PCTN01000160">
    <property type="protein sequence ID" value="PIP75454.1"/>
    <property type="molecule type" value="Genomic_DNA"/>
</dbReference>
<evidence type="ECO:0000313" key="1">
    <source>
        <dbReference type="EMBL" id="PIP75454.1"/>
    </source>
</evidence>
<accession>A0A2H0CZV7</accession>
<proteinExistence type="predicted"/>
<reference evidence="1 2" key="1">
    <citation type="submission" date="2017-09" db="EMBL/GenBank/DDBJ databases">
        <title>Depth-based differentiation of microbial function through sediment-hosted aquifers and enrichment of novel symbionts in the deep terrestrial subsurface.</title>
        <authorList>
            <person name="Probst A.J."/>
            <person name="Ladd B."/>
            <person name="Jarett J.K."/>
            <person name="Geller-Mcgrath D.E."/>
            <person name="Sieber C.M."/>
            <person name="Emerson J.B."/>
            <person name="Anantharaman K."/>
            <person name="Thomas B.C."/>
            <person name="Malmstrom R."/>
            <person name="Stieglmeier M."/>
            <person name="Klingl A."/>
            <person name="Woyke T."/>
            <person name="Ryan C.M."/>
            <person name="Banfield J.F."/>
        </authorList>
    </citation>
    <scope>NUCLEOTIDE SEQUENCE [LARGE SCALE GENOMIC DNA]</scope>
    <source>
        <strain evidence="1">CG22_combo_CG10-13_8_21_14_all_39_9</strain>
    </source>
</reference>
<dbReference type="AlphaFoldDB" id="A0A2H0CZV7"/>
<organism evidence="1 2">
    <name type="scientific">Candidatus Kuenenbacteria bacterium CG22_combo_CG10-13_8_21_14_all_39_9</name>
    <dbReference type="NCBI Taxonomy" id="1974621"/>
    <lineage>
        <taxon>Bacteria</taxon>
        <taxon>Candidatus Kueneniibacteriota</taxon>
    </lineage>
</organism>